<dbReference type="KEGG" id="emc:129345957"/>
<dbReference type="InterPro" id="IPR029289">
    <property type="entry name" value="COPR5"/>
</dbReference>
<reference evidence="3" key="1">
    <citation type="submission" date="2025-08" db="UniProtKB">
        <authorList>
            <consortium name="RefSeq"/>
        </authorList>
    </citation>
    <scope>IDENTIFICATION</scope>
    <source>
        <tissue evidence="3">Blood</tissue>
    </source>
</reference>
<dbReference type="Pfam" id="PF15340">
    <property type="entry name" value="COPR5"/>
    <property type="match status" value="1"/>
</dbReference>
<accession>A0AA97KPS3</accession>
<dbReference type="CTD" id="55352"/>
<evidence type="ECO:0000256" key="1">
    <source>
        <dbReference type="SAM" id="MobiDB-lite"/>
    </source>
</evidence>
<evidence type="ECO:0000313" key="3">
    <source>
        <dbReference type="RefSeq" id="XP_054859166.1"/>
    </source>
</evidence>
<dbReference type="AlphaFoldDB" id="A0AA97KPS3"/>
<dbReference type="RefSeq" id="XP_054859166.1">
    <property type="nucleotide sequence ID" value="XM_055003191.1"/>
</dbReference>
<dbReference type="GO" id="GO:0005634">
    <property type="term" value="C:nucleus"/>
    <property type="evidence" value="ECO:0007669"/>
    <property type="project" value="InterPro"/>
</dbReference>
<feature type="compositionally biased region" description="Basic and acidic residues" evidence="1">
    <location>
        <begin position="1"/>
        <end position="10"/>
    </location>
</feature>
<organism evidence="2 3">
    <name type="scientific">Eublepharis macularius</name>
    <name type="common">Leopard gecko</name>
    <name type="synonym">Cyrtodactylus macularius</name>
    <dbReference type="NCBI Taxonomy" id="481883"/>
    <lineage>
        <taxon>Eukaryota</taxon>
        <taxon>Metazoa</taxon>
        <taxon>Chordata</taxon>
        <taxon>Craniata</taxon>
        <taxon>Vertebrata</taxon>
        <taxon>Euteleostomi</taxon>
        <taxon>Lepidosauria</taxon>
        <taxon>Squamata</taxon>
        <taxon>Bifurcata</taxon>
        <taxon>Gekkota</taxon>
        <taxon>Eublepharidae</taxon>
        <taxon>Eublepharinae</taxon>
        <taxon>Eublepharis</taxon>
    </lineage>
</organism>
<keyword evidence="2" id="KW-1185">Reference proteome</keyword>
<protein>
    <submittedName>
        <fullName evidence="3">Coordinator of PRMT5 and differentiation stimulator</fullName>
    </submittedName>
</protein>
<evidence type="ECO:0000313" key="2">
    <source>
        <dbReference type="Proteomes" id="UP001190640"/>
    </source>
</evidence>
<feature type="region of interest" description="Disordered" evidence="1">
    <location>
        <begin position="1"/>
        <end position="26"/>
    </location>
</feature>
<dbReference type="GeneID" id="129345957"/>
<sequence>MEAAGRRELPRGGPGQRARVDASAAAEQEELEVVKTFNWKPGKDIGDYVTEEERVILDEVEDVEFDAEDFENEDYSVPIDASHYEAEDWDKELAESECSNNPYDFDDVIFCGNVALCSVQEEPLYDPSSHHVAPVTLRDRKTISVDGQFDDAVN</sequence>
<proteinExistence type="predicted"/>
<gene>
    <name evidence="3" type="primary">COPRS</name>
</gene>
<dbReference type="Proteomes" id="UP001190640">
    <property type="component" value="Chromosome 19"/>
</dbReference>
<name>A0AA97KPS3_EUBMA</name>
<dbReference type="GO" id="GO:0042393">
    <property type="term" value="F:histone binding"/>
    <property type="evidence" value="ECO:0007669"/>
    <property type="project" value="InterPro"/>
</dbReference>